<sequence>MSKKEESSDSDGPIVNDNVIRIQLRKPTHRKWELRTRNLSPGIKFPTIQLFDSEGNLLVETNDENISVKSVCYDETSLKSTQSLREQECKRTVYTHPIRKHNTISGDRIYTRIYKGAGVINNEKENCDKNLTVGHISFQNIPNIQKQNRSLDSLNSILDTTPFISDYDVSSYKSSDNETNDDLICAKNHTPEHCIKNEISEQIYENNVNKDKENNIAGLHGSQSFTDPVPKYRLRDTDAVQRSQSGIIYKPPPNKVSFLNTYLKSITARRASSTGFIINRPPINDSSQNSHKTIKFIPKLNCERSFKWDVTDNDYINIPTDEAADSVLKNRLKIYRRGISEIGMYDDSTNISGKKRRHSVSTMQISRSSSSESVDEADVVLNRLKRRIVKIKLREKRRNVGTKLLGKYFNFNWWQWVNSLC</sequence>
<dbReference type="Proteomes" id="UP001152562">
    <property type="component" value="Unassembled WGS sequence"/>
</dbReference>
<dbReference type="InterPro" id="IPR032064">
    <property type="entry name" value="DUF4805"/>
</dbReference>
<dbReference type="AlphaFoldDB" id="A0A9P0TBD6"/>
<evidence type="ECO:0000313" key="1">
    <source>
        <dbReference type="EMBL" id="CAH4029357.1"/>
    </source>
</evidence>
<accession>A0A9P0TBD6</accession>
<dbReference type="Pfam" id="PF16063">
    <property type="entry name" value="DUF4805"/>
    <property type="match status" value="1"/>
</dbReference>
<comment type="caution">
    <text evidence="1">The sequence shown here is derived from an EMBL/GenBank/DDBJ whole genome shotgun (WGS) entry which is preliminary data.</text>
</comment>
<evidence type="ECO:0000313" key="2">
    <source>
        <dbReference type="Proteomes" id="UP001152562"/>
    </source>
</evidence>
<reference evidence="1" key="1">
    <citation type="submission" date="2022-05" db="EMBL/GenBank/DDBJ databases">
        <authorList>
            <person name="Okamura Y."/>
        </authorList>
    </citation>
    <scope>NUCLEOTIDE SEQUENCE</scope>
</reference>
<organism evidence="1 2">
    <name type="scientific">Pieris brassicae</name>
    <name type="common">White butterfly</name>
    <name type="synonym">Large white butterfly</name>
    <dbReference type="NCBI Taxonomy" id="7116"/>
    <lineage>
        <taxon>Eukaryota</taxon>
        <taxon>Metazoa</taxon>
        <taxon>Ecdysozoa</taxon>
        <taxon>Arthropoda</taxon>
        <taxon>Hexapoda</taxon>
        <taxon>Insecta</taxon>
        <taxon>Pterygota</taxon>
        <taxon>Neoptera</taxon>
        <taxon>Endopterygota</taxon>
        <taxon>Lepidoptera</taxon>
        <taxon>Glossata</taxon>
        <taxon>Ditrysia</taxon>
        <taxon>Papilionoidea</taxon>
        <taxon>Pieridae</taxon>
        <taxon>Pierinae</taxon>
        <taxon>Pieris</taxon>
    </lineage>
</organism>
<proteinExistence type="predicted"/>
<gene>
    <name evidence="1" type="ORF">PIBRA_LOCUS6113</name>
</gene>
<dbReference type="EMBL" id="CALOZG010000008">
    <property type="protein sequence ID" value="CAH4029357.1"/>
    <property type="molecule type" value="Genomic_DNA"/>
</dbReference>
<name>A0A9P0TBD6_PIEBR</name>
<protein>
    <submittedName>
        <fullName evidence="1">Uncharacterized protein</fullName>
    </submittedName>
</protein>
<keyword evidence="2" id="KW-1185">Reference proteome</keyword>